<feature type="transmembrane region" description="Helical" evidence="6">
    <location>
        <begin position="37"/>
        <end position="55"/>
    </location>
</feature>
<reference evidence="8 9" key="1">
    <citation type="submission" date="2018-01" db="EMBL/GenBank/DDBJ databases">
        <title>Denitrification phenotypes of diverse strains of Pseudomonas stutzeri.</title>
        <authorList>
            <person name="Milligan D.A."/>
            <person name="Bergaust L."/>
            <person name="Bakken L.R."/>
            <person name="Frostegard A."/>
        </authorList>
    </citation>
    <scope>NUCLEOTIDE SEQUENCE [LARGE SCALE GENOMIC DNA]</scope>
    <source>
        <strain evidence="8 9">KC</strain>
    </source>
</reference>
<dbReference type="GO" id="GO:0005886">
    <property type="term" value="C:plasma membrane"/>
    <property type="evidence" value="ECO:0007669"/>
    <property type="project" value="UniProtKB-SubCell"/>
</dbReference>
<comment type="subcellular location">
    <subcellularLocation>
        <location evidence="1">Cell membrane</location>
        <topology evidence="1">Multi-pass membrane protein</topology>
    </subcellularLocation>
</comment>
<organism evidence="8 9">
    <name type="scientific">Stutzerimonas stutzeri</name>
    <name type="common">Pseudomonas stutzeri</name>
    <dbReference type="NCBI Taxonomy" id="316"/>
    <lineage>
        <taxon>Bacteria</taxon>
        <taxon>Pseudomonadati</taxon>
        <taxon>Pseudomonadota</taxon>
        <taxon>Gammaproteobacteria</taxon>
        <taxon>Pseudomonadales</taxon>
        <taxon>Pseudomonadaceae</taxon>
        <taxon>Stutzerimonas</taxon>
    </lineage>
</organism>
<proteinExistence type="predicted"/>
<dbReference type="Pfam" id="PF13396">
    <property type="entry name" value="PLDc_N"/>
    <property type="match status" value="1"/>
</dbReference>
<comment type="caution">
    <text evidence="8">The sequence shown here is derived from an EMBL/GenBank/DDBJ whole genome shotgun (WGS) entry which is preliminary data.</text>
</comment>
<feature type="domain" description="Cardiolipin synthase N-terminal" evidence="7">
    <location>
        <begin position="15"/>
        <end position="56"/>
    </location>
</feature>
<name>A0A2N8S7M7_STUST</name>
<protein>
    <recommendedName>
        <fullName evidence="7">Cardiolipin synthase N-terminal domain-containing protein</fullName>
    </recommendedName>
</protein>
<evidence type="ECO:0000256" key="2">
    <source>
        <dbReference type="ARBA" id="ARBA00022475"/>
    </source>
</evidence>
<evidence type="ECO:0000256" key="6">
    <source>
        <dbReference type="SAM" id="Phobius"/>
    </source>
</evidence>
<evidence type="ECO:0000256" key="3">
    <source>
        <dbReference type="ARBA" id="ARBA00022692"/>
    </source>
</evidence>
<accession>A0A2N8S7M7</accession>
<keyword evidence="5 6" id="KW-0472">Membrane</keyword>
<feature type="transmembrane region" description="Helical" evidence="6">
    <location>
        <begin position="6"/>
        <end position="25"/>
    </location>
</feature>
<keyword evidence="4 6" id="KW-1133">Transmembrane helix</keyword>
<dbReference type="AlphaFoldDB" id="A0A2N8S7M7"/>
<dbReference type="InterPro" id="IPR027379">
    <property type="entry name" value="CLS_N"/>
</dbReference>
<keyword evidence="3 6" id="KW-0812">Transmembrane</keyword>
<dbReference type="RefSeq" id="WP_102823750.1">
    <property type="nucleotide sequence ID" value="NZ_CP139348.1"/>
</dbReference>
<dbReference type="Proteomes" id="UP000235925">
    <property type="component" value="Unassembled WGS sequence"/>
</dbReference>
<evidence type="ECO:0000256" key="1">
    <source>
        <dbReference type="ARBA" id="ARBA00004651"/>
    </source>
</evidence>
<evidence type="ECO:0000259" key="7">
    <source>
        <dbReference type="Pfam" id="PF13396"/>
    </source>
</evidence>
<evidence type="ECO:0000256" key="5">
    <source>
        <dbReference type="ARBA" id="ARBA00023136"/>
    </source>
</evidence>
<evidence type="ECO:0000313" key="8">
    <source>
        <dbReference type="EMBL" id="PNF82630.1"/>
    </source>
</evidence>
<gene>
    <name evidence="8" type="ORF">CXK92_04025</name>
</gene>
<dbReference type="EMBL" id="POUN01000001">
    <property type="protein sequence ID" value="PNF82630.1"/>
    <property type="molecule type" value="Genomic_DNA"/>
</dbReference>
<evidence type="ECO:0000256" key="4">
    <source>
        <dbReference type="ARBA" id="ARBA00022989"/>
    </source>
</evidence>
<evidence type="ECO:0000313" key="9">
    <source>
        <dbReference type="Proteomes" id="UP000235925"/>
    </source>
</evidence>
<sequence length="70" mass="7652">MGDAFGGIFGLLILILDIWAIISVIRSDSTSGKKVLWVLLIVILPVLGLIIWGIMGPRGNRPDARGPYRH</sequence>
<keyword evidence="2" id="KW-1003">Cell membrane</keyword>